<gene>
    <name evidence="2" type="ORF">BXYJ_LOCUS7036</name>
</gene>
<dbReference type="OrthoDB" id="10502694at2759"/>
<feature type="region of interest" description="Disordered" evidence="1">
    <location>
        <begin position="46"/>
        <end position="82"/>
    </location>
</feature>
<dbReference type="Proteomes" id="UP000659654">
    <property type="component" value="Unassembled WGS sequence"/>
</dbReference>
<evidence type="ECO:0000256" key="1">
    <source>
        <dbReference type="SAM" id="MobiDB-lite"/>
    </source>
</evidence>
<name>A0A1I7S023_BURXY</name>
<dbReference type="Proteomes" id="UP000582659">
    <property type="component" value="Unassembled WGS sequence"/>
</dbReference>
<dbReference type="EMBL" id="CAJFDI010000003">
    <property type="protein sequence ID" value="CAD5222068.1"/>
    <property type="molecule type" value="Genomic_DNA"/>
</dbReference>
<reference evidence="5" key="1">
    <citation type="submission" date="2016-11" db="UniProtKB">
        <authorList>
            <consortium name="WormBaseParasite"/>
        </authorList>
    </citation>
    <scope>IDENTIFICATION</scope>
</reference>
<keyword evidence="4" id="KW-1185">Reference proteome</keyword>
<evidence type="ECO:0000313" key="3">
    <source>
        <dbReference type="Proteomes" id="UP000095284"/>
    </source>
</evidence>
<dbReference type="AlphaFoldDB" id="A0A1I7S023"/>
<dbReference type="EMBL" id="CAJFCV020000003">
    <property type="protein sequence ID" value="CAG9109070.1"/>
    <property type="molecule type" value="Genomic_DNA"/>
</dbReference>
<evidence type="ECO:0000313" key="2">
    <source>
        <dbReference type="EMBL" id="CAD5222068.1"/>
    </source>
</evidence>
<dbReference type="Proteomes" id="UP000095284">
    <property type="component" value="Unplaced"/>
</dbReference>
<protein>
    <submittedName>
        <fullName evidence="2">(pine wood nematode) hypothetical protein</fullName>
    </submittedName>
</protein>
<proteinExistence type="predicted"/>
<accession>A0A1I7S023</accession>
<organism evidence="3 5">
    <name type="scientific">Bursaphelenchus xylophilus</name>
    <name type="common">Pinewood nematode worm</name>
    <name type="synonym">Aphelenchoides xylophilus</name>
    <dbReference type="NCBI Taxonomy" id="6326"/>
    <lineage>
        <taxon>Eukaryota</taxon>
        <taxon>Metazoa</taxon>
        <taxon>Ecdysozoa</taxon>
        <taxon>Nematoda</taxon>
        <taxon>Chromadorea</taxon>
        <taxon>Rhabditida</taxon>
        <taxon>Tylenchina</taxon>
        <taxon>Tylenchomorpha</taxon>
        <taxon>Aphelenchoidea</taxon>
        <taxon>Aphelenchoididae</taxon>
        <taxon>Bursaphelenchus</taxon>
    </lineage>
</organism>
<evidence type="ECO:0000313" key="4">
    <source>
        <dbReference type="Proteomes" id="UP000659654"/>
    </source>
</evidence>
<reference evidence="2" key="2">
    <citation type="submission" date="2020-09" db="EMBL/GenBank/DDBJ databases">
        <authorList>
            <person name="Kikuchi T."/>
        </authorList>
    </citation>
    <scope>NUCLEOTIDE SEQUENCE</scope>
    <source>
        <strain evidence="2">Ka4C1</strain>
    </source>
</reference>
<sequence length="579" mass="67342">MSEPGEERYSLRKRAKVIYVDQFPTTSEVDVAVQVVQSLNKVGRGDLDYQSESDEDRRRTRRSGVKRDKVAVRSNGGKRTPQQLRGQEMRFNKRFLSNSPVKKRVHKGQSDYDVDVDFLDSAEEDRDDNEYVEVIVDNREVYENSFDAPYNNSYVVECVRKELRGIFEYEVQGAEYEDPKDLKKMYVSFYVLKDFKSAILRRYQDNGCPGKALIGLDKGDDKDGSVLLTLAFVNEGEKISEGKFLVLAGWRHKDDYEVLFHILNPIWRIIQKFGLNLTIFWKFAYISKNYGLRSGFQCVFCKYHELQSNKNEKGAKKLLENSNVILNLPLDKVYVRIFEQKIEVVNKLIRLMEKFLLEDENTEKFYKILNKKKLYMARSKLKYKFRKHHSLQAAEVLDLAERLESEVRSDIPEVGSIAQMLVLFKSLMNPSKFSVGATENIHKNLHTSSNPCKSCEKMVDYIDEFGRNEMDGYIHMLCHHANELRRIDSTLSVNYEIVMEKIQKDFCAAKTKQCCRDETKKDSMAARYLAVQTFLPDQTKHFEEIHGQIQENGGRSIPSKDQGRHVEIVEDEDVEVDDV</sequence>
<evidence type="ECO:0000313" key="5">
    <source>
        <dbReference type="WBParaSite" id="BXY_0634600.1"/>
    </source>
</evidence>
<dbReference type="WBParaSite" id="BXY_0634600.1">
    <property type="protein sequence ID" value="BXY_0634600.1"/>
    <property type="gene ID" value="BXY_0634600"/>
</dbReference>